<dbReference type="InterPro" id="IPR020476">
    <property type="entry name" value="Nudix_hydrolase"/>
</dbReference>
<keyword evidence="4" id="KW-1185">Reference proteome</keyword>
<dbReference type="GO" id="GO:0006167">
    <property type="term" value="P:AMP biosynthetic process"/>
    <property type="evidence" value="ECO:0007669"/>
    <property type="project" value="TreeGrafter"/>
</dbReference>
<dbReference type="SUPFAM" id="SSF55811">
    <property type="entry name" value="Nudix"/>
    <property type="match status" value="1"/>
</dbReference>
<dbReference type="PANTHER" id="PTHR21340">
    <property type="entry name" value="DIADENOSINE 5,5-P1,P4-TETRAPHOSPHATE PYROPHOSPHOHYDROLASE MUTT"/>
    <property type="match status" value="1"/>
</dbReference>
<evidence type="ECO:0000259" key="2">
    <source>
        <dbReference type="PROSITE" id="PS51462"/>
    </source>
</evidence>
<evidence type="ECO:0000313" key="3">
    <source>
        <dbReference type="EMBL" id="MRG85479.1"/>
    </source>
</evidence>
<dbReference type="InterPro" id="IPR000086">
    <property type="entry name" value="NUDIX_hydrolase_dom"/>
</dbReference>
<feature type="domain" description="Nudix hydrolase" evidence="2">
    <location>
        <begin position="6"/>
        <end position="132"/>
    </location>
</feature>
<evidence type="ECO:0000256" key="1">
    <source>
        <dbReference type="ARBA" id="ARBA00022801"/>
    </source>
</evidence>
<comment type="caution">
    <text evidence="3">The sequence shown here is derived from an EMBL/GenBank/DDBJ whole genome shotgun (WGS) entry which is preliminary data.</text>
</comment>
<dbReference type="Pfam" id="PF00293">
    <property type="entry name" value="NUDIX"/>
    <property type="match status" value="1"/>
</dbReference>
<dbReference type="PROSITE" id="PS51462">
    <property type="entry name" value="NUDIX"/>
    <property type="match status" value="1"/>
</dbReference>
<dbReference type="GO" id="GO:0004081">
    <property type="term" value="F:bis(5'-nucleosyl)-tetraphosphatase (asymmetrical) activity"/>
    <property type="evidence" value="ECO:0007669"/>
    <property type="project" value="TreeGrafter"/>
</dbReference>
<dbReference type="InterPro" id="IPR015797">
    <property type="entry name" value="NUDIX_hydrolase-like_dom_sf"/>
</dbReference>
<protein>
    <submittedName>
        <fullName evidence="3">NUDIX domain-containing protein</fullName>
    </submittedName>
</protein>
<accession>A0A6G1X3I2</accession>
<dbReference type="Proteomes" id="UP000480185">
    <property type="component" value="Unassembled WGS sequence"/>
</dbReference>
<dbReference type="EMBL" id="WJNH01000002">
    <property type="protein sequence ID" value="MRG85479.1"/>
    <property type="molecule type" value="Genomic_DNA"/>
</dbReference>
<organism evidence="3 4">
    <name type="scientific">Salinibacillus xinjiangensis</name>
    <dbReference type="NCBI Taxonomy" id="1229268"/>
    <lineage>
        <taxon>Bacteria</taxon>
        <taxon>Bacillati</taxon>
        <taxon>Bacillota</taxon>
        <taxon>Bacilli</taxon>
        <taxon>Bacillales</taxon>
        <taxon>Bacillaceae</taxon>
        <taxon>Salinibacillus</taxon>
    </lineage>
</organism>
<dbReference type="RefSeq" id="WP_153727421.1">
    <property type="nucleotide sequence ID" value="NZ_WJNH01000002.1"/>
</dbReference>
<gene>
    <name evidence="3" type="ORF">GH754_03940</name>
</gene>
<dbReference type="PRINTS" id="PR00502">
    <property type="entry name" value="NUDIXFAMILY"/>
</dbReference>
<reference evidence="3 4" key="1">
    <citation type="submission" date="2019-11" db="EMBL/GenBank/DDBJ databases">
        <authorList>
            <person name="Li J."/>
        </authorList>
    </citation>
    <scope>NUCLEOTIDE SEQUENCE [LARGE SCALE GENOMIC DNA]</scope>
    <source>
        <strain evidence="3 4">J4</strain>
    </source>
</reference>
<dbReference type="InterPro" id="IPR051325">
    <property type="entry name" value="Nudix_hydrolase_domain"/>
</dbReference>
<dbReference type="AlphaFoldDB" id="A0A6G1X3I2"/>
<dbReference type="OrthoDB" id="9787880at2"/>
<dbReference type="Gene3D" id="3.90.79.10">
    <property type="entry name" value="Nucleoside Triphosphate Pyrophosphohydrolase"/>
    <property type="match status" value="1"/>
</dbReference>
<evidence type="ECO:0000313" key="4">
    <source>
        <dbReference type="Proteomes" id="UP000480185"/>
    </source>
</evidence>
<dbReference type="GO" id="GO:0006754">
    <property type="term" value="P:ATP biosynthetic process"/>
    <property type="evidence" value="ECO:0007669"/>
    <property type="project" value="TreeGrafter"/>
</dbReference>
<proteinExistence type="predicted"/>
<dbReference type="CDD" id="cd02883">
    <property type="entry name" value="NUDIX_Hydrolase"/>
    <property type="match status" value="1"/>
</dbReference>
<name>A0A6G1X3I2_9BACI</name>
<keyword evidence="1" id="KW-0378">Hydrolase</keyword>
<dbReference type="PANTHER" id="PTHR21340:SF0">
    <property type="entry name" value="BIS(5'-NUCLEOSYL)-TETRAPHOSPHATASE [ASYMMETRICAL]"/>
    <property type="match status" value="1"/>
</dbReference>
<sequence>MGFNTFFRVSSHAVIFNPDLTKVLLLKQVYGDKRWGLPGGAVEKGETVLDTVKRECQEELGVKIDVKYLSGMYYHSDFHAQVCLFRCTIPNDESITLSSEHSEYRWFPFEELGTIQKERIDHALNFTGDVHFAVYEGSPMKKEKEES</sequence>